<comment type="domain">
    <text evidence="11">The histidine box domains are involved in binding the catalytic metal ions.</text>
</comment>
<gene>
    <name evidence="14" type="ORF">HannXRQ_Chr02g0033341</name>
</gene>
<evidence type="ECO:0000256" key="9">
    <source>
        <dbReference type="ARBA" id="ARBA00023098"/>
    </source>
</evidence>
<dbReference type="STRING" id="4232.A0A251VD08"/>
<dbReference type="EMBL" id="CM007891">
    <property type="protein sequence ID" value="OTG33314.1"/>
    <property type="molecule type" value="Genomic_DNA"/>
</dbReference>
<sequence>MVNLITVSQGVNDTEYGKIVFSNVMVTRKRNLFMNRTWRILDVRMALGILAVHLLALFAPFTFTWGAFWASFTTYVLCGIFGITLSYHRNLAHHSLKLPKWLEYTFAYFGVLALQRDPIYWVSMHRYHHQYVDSEKDPHSPIFGFWFSHMGWLFDSGYILEKYQERKNVEDLKSQAFYRFIHRTYLLHPFALITLVYVFGGFTYLVWVVGVATTWGYHVTFLVNSACHIWGNQAWNTNDLSKNNGLVALITFGEGWHNNHHAFEYSARHGLEWWQIDFCWILDVRMALGILAVHLLTLFAPFTFTWGAFWASFTTYVLCGIFGITLSYHRNLAHHSLKLPKWLEYTFAYFGVLALQRDPIYWVSMHRYHHQYVDSEKDPHSPIFGFWFSHMGWLFDSGYILEKYQERKNVEDLKSQAFYRFIHRTYLLHPFALISLVYFFGGFTYLVWAVGVGITWGYHVTFLVNSACHIWGNQAWNTNDLSKNNWLVALITFGEGWHNNHHAFEYSARHGLEWWQIDFCWYMIRFLEVLGLATNVKLPSEDHKRKKSFTSRNKFK</sequence>
<keyword evidence="5" id="KW-0276">Fatty acid metabolism</keyword>
<dbReference type="PRINTS" id="PR00075">
    <property type="entry name" value="FACDDSATRASE"/>
</dbReference>
<protein>
    <submittedName>
        <fullName evidence="14">Putative fatty acid desaturase, type 1, core</fullName>
    </submittedName>
</protein>
<feature type="transmembrane region" description="Helical" evidence="12">
    <location>
        <begin position="67"/>
        <end position="89"/>
    </location>
</feature>
<evidence type="ECO:0000256" key="3">
    <source>
        <dbReference type="ARBA" id="ARBA00009295"/>
    </source>
</evidence>
<evidence type="ECO:0000259" key="13">
    <source>
        <dbReference type="Pfam" id="PF00487"/>
    </source>
</evidence>
<dbReference type="PANTHER" id="PTHR11351:SF87">
    <property type="entry name" value="LIPID DESATURASE ADS3.2, CHLOROPLASTIC-RELATED"/>
    <property type="match status" value="1"/>
</dbReference>
<dbReference type="InParanoid" id="A0A251VD08"/>
<feature type="domain" description="Fatty acid desaturase" evidence="13">
    <location>
        <begin position="68"/>
        <end position="279"/>
    </location>
</feature>
<dbReference type="GO" id="GO:0102843">
    <property type="term" value="F:palmitoyl-[glycerolipid] 7-desaturase activity"/>
    <property type="evidence" value="ECO:0000318"/>
    <property type="project" value="GO_Central"/>
</dbReference>
<dbReference type="Proteomes" id="UP000215914">
    <property type="component" value="Chromosome 2"/>
</dbReference>
<dbReference type="PANTHER" id="PTHR11351">
    <property type="entry name" value="ACYL-COA DESATURASE"/>
    <property type="match status" value="1"/>
</dbReference>
<dbReference type="OMA" id="CVIRFLE"/>
<evidence type="ECO:0000256" key="5">
    <source>
        <dbReference type="ARBA" id="ARBA00022832"/>
    </source>
</evidence>
<proteinExistence type="inferred from homology"/>
<keyword evidence="8" id="KW-0408">Iron</keyword>
<feature type="transmembrane region" description="Helical" evidence="12">
    <location>
        <begin position="38"/>
        <end position="61"/>
    </location>
</feature>
<comment type="subcellular location">
    <subcellularLocation>
        <location evidence="1">Membrane</location>
        <topology evidence="1">Multi-pass membrane protein</topology>
    </subcellularLocation>
</comment>
<evidence type="ECO:0000256" key="10">
    <source>
        <dbReference type="ARBA" id="ARBA00023136"/>
    </source>
</evidence>
<dbReference type="CDD" id="cd03505">
    <property type="entry name" value="Delta9-FADS-like"/>
    <property type="match status" value="2"/>
</dbReference>
<evidence type="ECO:0000256" key="7">
    <source>
        <dbReference type="ARBA" id="ARBA00023002"/>
    </source>
</evidence>
<keyword evidence="4 11" id="KW-0812">Transmembrane</keyword>
<dbReference type="InterPro" id="IPR005804">
    <property type="entry name" value="FA_desaturase_dom"/>
</dbReference>
<comment type="cofactor">
    <cofactor evidence="11">
        <name>Fe(2+)</name>
        <dbReference type="ChEBI" id="CHEBI:29033"/>
    </cofactor>
</comment>
<evidence type="ECO:0000313" key="15">
    <source>
        <dbReference type="Proteomes" id="UP000215914"/>
    </source>
</evidence>
<comment type="pathway">
    <text evidence="2">Lipid metabolism.</text>
</comment>
<accession>A0A251VD08</accession>
<dbReference type="AlphaFoldDB" id="A0A251VD08"/>
<organism evidence="14 15">
    <name type="scientific">Helianthus annuus</name>
    <name type="common">Common sunflower</name>
    <dbReference type="NCBI Taxonomy" id="4232"/>
    <lineage>
        <taxon>Eukaryota</taxon>
        <taxon>Viridiplantae</taxon>
        <taxon>Streptophyta</taxon>
        <taxon>Embryophyta</taxon>
        <taxon>Tracheophyta</taxon>
        <taxon>Spermatophyta</taxon>
        <taxon>Magnoliopsida</taxon>
        <taxon>eudicotyledons</taxon>
        <taxon>Gunneridae</taxon>
        <taxon>Pentapetalae</taxon>
        <taxon>asterids</taxon>
        <taxon>campanulids</taxon>
        <taxon>Asterales</taxon>
        <taxon>Asteraceae</taxon>
        <taxon>Asteroideae</taxon>
        <taxon>Heliantheae alliance</taxon>
        <taxon>Heliantheae</taxon>
        <taxon>Helianthus</taxon>
    </lineage>
</organism>
<reference evidence="15" key="1">
    <citation type="journal article" date="2017" name="Nature">
        <title>The sunflower genome provides insights into oil metabolism, flowering and Asterid evolution.</title>
        <authorList>
            <person name="Badouin H."/>
            <person name="Gouzy J."/>
            <person name="Grassa C.J."/>
            <person name="Murat F."/>
            <person name="Staton S.E."/>
            <person name="Cottret L."/>
            <person name="Lelandais-Briere C."/>
            <person name="Owens G.L."/>
            <person name="Carrere S."/>
            <person name="Mayjonade B."/>
            <person name="Legrand L."/>
            <person name="Gill N."/>
            <person name="Kane N.C."/>
            <person name="Bowers J.E."/>
            <person name="Hubner S."/>
            <person name="Bellec A."/>
            <person name="Berard A."/>
            <person name="Berges H."/>
            <person name="Blanchet N."/>
            <person name="Boniface M.C."/>
            <person name="Brunel D."/>
            <person name="Catrice O."/>
            <person name="Chaidir N."/>
            <person name="Claudel C."/>
            <person name="Donnadieu C."/>
            <person name="Faraut T."/>
            <person name="Fievet G."/>
            <person name="Helmstetter N."/>
            <person name="King M."/>
            <person name="Knapp S.J."/>
            <person name="Lai Z."/>
            <person name="Le Paslier M.C."/>
            <person name="Lippi Y."/>
            <person name="Lorenzon L."/>
            <person name="Mandel J.R."/>
            <person name="Marage G."/>
            <person name="Marchand G."/>
            <person name="Marquand E."/>
            <person name="Bret-Mestries E."/>
            <person name="Morien E."/>
            <person name="Nambeesan S."/>
            <person name="Nguyen T."/>
            <person name="Pegot-Espagnet P."/>
            <person name="Pouilly N."/>
            <person name="Raftis F."/>
            <person name="Sallet E."/>
            <person name="Schiex T."/>
            <person name="Thomas J."/>
            <person name="Vandecasteele C."/>
            <person name="Vares D."/>
            <person name="Vear F."/>
            <person name="Vautrin S."/>
            <person name="Crespi M."/>
            <person name="Mangin B."/>
            <person name="Burke J.M."/>
            <person name="Salse J."/>
            <person name="Munos S."/>
            <person name="Vincourt P."/>
            <person name="Rieseberg L.H."/>
            <person name="Langlade N.B."/>
        </authorList>
    </citation>
    <scope>NUCLEOTIDE SEQUENCE [LARGE SCALE GENOMIC DNA]</scope>
    <source>
        <strain evidence="15">cv. SF193</strain>
    </source>
</reference>
<keyword evidence="7 11" id="KW-0560">Oxidoreductase</keyword>
<keyword evidence="15" id="KW-1185">Reference proteome</keyword>
<evidence type="ECO:0000256" key="1">
    <source>
        <dbReference type="ARBA" id="ARBA00004141"/>
    </source>
</evidence>
<evidence type="ECO:0000256" key="6">
    <source>
        <dbReference type="ARBA" id="ARBA00022989"/>
    </source>
</evidence>
<keyword evidence="6 12" id="KW-1133">Transmembrane helix</keyword>
<feature type="transmembrane region" description="Helical" evidence="12">
    <location>
        <begin position="180"/>
        <end position="198"/>
    </location>
</feature>
<dbReference type="Pfam" id="PF00487">
    <property type="entry name" value="FA_desaturase"/>
    <property type="match status" value="2"/>
</dbReference>
<keyword evidence="9" id="KW-0443">Lipid metabolism</keyword>
<evidence type="ECO:0000256" key="2">
    <source>
        <dbReference type="ARBA" id="ARBA00005189"/>
    </source>
</evidence>
<keyword evidence="11" id="KW-0444">Lipid biosynthesis</keyword>
<keyword evidence="10 12" id="KW-0472">Membrane</keyword>
<dbReference type="GO" id="GO:0005789">
    <property type="term" value="C:endoplasmic reticulum membrane"/>
    <property type="evidence" value="ECO:0000318"/>
    <property type="project" value="GO_Central"/>
</dbReference>
<feature type="transmembrane region" description="Helical" evidence="12">
    <location>
        <begin position="421"/>
        <end position="440"/>
    </location>
</feature>
<name>A0A251VD08_HELAN</name>
<evidence type="ECO:0000256" key="8">
    <source>
        <dbReference type="ARBA" id="ARBA00023004"/>
    </source>
</evidence>
<evidence type="ECO:0000313" key="14">
    <source>
        <dbReference type="EMBL" id="OTG33314.1"/>
    </source>
</evidence>
<keyword evidence="11" id="KW-0275">Fatty acid biosynthesis</keyword>
<evidence type="ECO:0000256" key="12">
    <source>
        <dbReference type="SAM" id="Phobius"/>
    </source>
</evidence>
<dbReference type="GO" id="GO:0042761">
    <property type="term" value="P:very long-chain fatty acid biosynthetic process"/>
    <property type="evidence" value="ECO:0000318"/>
    <property type="project" value="GO_Central"/>
</dbReference>
<evidence type="ECO:0000256" key="4">
    <source>
        <dbReference type="ARBA" id="ARBA00022692"/>
    </source>
</evidence>
<evidence type="ECO:0000256" key="11">
    <source>
        <dbReference type="RuleBase" id="RU000581"/>
    </source>
</evidence>
<comment type="similarity">
    <text evidence="3 11">Belongs to the fatty acid desaturase type 1 family.</text>
</comment>
<dbReference type="InterPro" id="IPR015876">
    <property type="entry name" value="Acyl-CoA_DS"/>
</dbReference>
<feature type="transmembrane region" description="Helical" evidence="12">
    <location>
        <begin position="308"/>
        <end position="330"/>
    </location>
</feature>
<feature type="domain" description="Fatty acid desaturase" evidence="13">
    <location>
        <begin position="309"/>
        <end position="524"/>
    </location>
</feature>